<dbReference type="EMBL" id="ASPP01006555">
    <property type="protein sequence ID" value="ETO28631.1"/>
    <property type="molecule type" value="Genomic_DNA"/>
</dbReference>
<sequence length="502" mass="59088">MSFSRHSGIKLDDLLRLLSFLLLWGVFFLFLLPSFGVDLQSLLLRRLTPLDETEKTLFRDYIGSEFVRRWNEMSEEWRRELTKHEPNEIRRNKEICVYAFDRKAGLGNRFYRMSQIYYVSYINQCILGIHLGWNGCGNISKDDANIFGAIWNDDYNNGNNVYTTGWYSPWRKEDKYSNNIFTFENIFEKYGNTPVVELEQFFKIPNTIFWGNTSSPIHISHYPPNQYFGNLSFFDNYTYSSSSIIYLKDPDINDDKIFLDIRYDGHMQYMPITRFYGLLVTQLKSLFRDIAVRFIQKHFTNSFVIGVHIRTGNGEKMNRPTLKKNEIIKQLNISIGEIIKWQSLTKQQMECKIKLFIATDSEKIIELIRNASFDLLTKYCNKSSIHTIISLKQIRPPQGHGHVFTSNSQQHVQLMKRAFSNDPNTCILGVVYPYLDMELLGFTDFLLLPVQSTFTRLSSLLIIKRRKSICRAVFVKSKRLHQYHCKNFHSQQTHHFIVRSLS</sequence>
<keyword evidence="2" id="KW-1185">Reference proteome</keyword>
<protein>
    <submittedName>
        <fullName evidence="1">Uncharacterized protein</fullName>
    </submittedName>
</protein>
<proteinExistence type="predicted"/>
<name>X6NRH8_RETFI</name>
<dbReference type="Proteomes" id="UP000023152">
    <property type="component" value="Unassembled WGS sequence"/>
</dbReference>
<comment type="caution">
    <text evidence="1">The sequence shown here is derived from an EMBL/GenBank/DDBJ whole genome shotgun (WGS) entry which is preliminary data.</text>
</comment>
<organism evidence="1 2">
    <name type="scientific">Reticulomyxa filosa</name>
    <dbReference type="NCBI Taxonomy" id="46433"/>
    <lineage>
        <taxon>Eukaryota</taxon>
        <taxon>Sar</taxon>
        <taxon>Rhizaria</taxon>
        <taxon>Retaria</taxon>
        <taxon>Foraminifera</taxon>
        <taxon>Monothalamids</taxon>
        <taxon>Reticulomyxidae</taxon>
        <taxon>Reticulomyxa</taxon>
    </lineage>
</organism>
<dbReference type="Gene3D" id="3.40.50.11350">
    <property type="match status" value="1"/>
</dbReference>
<dbReference type="AlphaFoldDB" id="X6NRH8"/>
<reference evidence="1 2" key="1">
    <citation type="journal article" date="2013" name="Curr. Biol.">
        <title>The Genome of the Foraminiferan Reticulomyxa filosa.</title>
        <authorList>
            <person name="Glockner G."/>
            <person name="Hulsmann N."/>
            <person name="Schleicher M."/>
            <person name="Noegel A.A."/>
            <person name="Eichinger L."/>
            <person name="Gallinger C."/>
            <person name="Pawlowski J."/>
            <person name="Sierra R."/>
            <person name="Euteneuer U."/>
            <person name="Pillet L."/>
            <person name="Moustafa A."/>
            <person name="Platzer M."/>
            <person name="Groth M."/>
            <person name="Szafranski K."/>
            <person name="Schliwa M."/>
        </authorList>
    </citation>
    <scope>NUCLEOTIDE SEQUENCE [LARGE SCALE GENOMIC DNA]</scope>
</reference>
<evidence type="ECO:0000313" key="2">
    <source>
        <dbReference type="Proteomes" id="UP000023152"/>
    </source>
</evidence>
<gene>
    <name evidence="1" type="ORF">RFI_08498</name>
</gene>
<accession>X6NRH8</accession>
<evidence type="ECO:0000313" key="1">
    <source>
        <dbReference type="EMBL" id="ETO28631.1"/>
    </source>
</evidence>